<accession>A0A6V7NNZ1</accession>
<dbReference type="PANTHER" id="PTHR35046:SF9">
    <property type="entry name" value="RNA-DIRECTED DNA POLYMERASE"/>
    <property type="match status" value="1"/>
</dbReference>
<evidence type="ECO:0008006" key="2">
    <source>
        <dbReference type="Google" id="ProtNLM"/>
    </source>
</evidence>
<reference evidence="1" key="1">
    <citation type="submission" date="2020-07" db="EMBL/GenBank/DDBJ databases">
        <authorList>
            <person name="Lin J."/>
        </authorList>
    </citation>
    <scope>NUCLEOTIDE SEQUENCE</scope>
</reference>
<gene>
    <name evidence="1" type="ORF">CB5_LOCUS3514</name>
</gene>
<proteinExistence type="predicted"/>
<dbReference type="EMBL" id="LR862140">
    <property type="protein sequence ID" value="CAD1820303.1"/>
    <property type="molecule type" value="Genomic_DNA"/>
</dbReference>
<organism evidence="1">
    <name type="scientific">Ananas comosus var. bracteatus</name>
    <name type="common">red pineapple</name>
    <dbReference type="NCBI Taxonomy" id="296719"/>
    <lineage>
        <taxon>Eukaryota</taxon>
        <taxon>Viridiplantae</taxon>
        <taxon>Streptophyta</taxon>
        <taxon>Embryophyta</taxon>
        <taxon>Tracheophyta</taxon>
        <taxon>Spermatophyta</taxon>
        <taxon>Magnoliopsida</taxon>
        <taxon>Liliopsida</taxon>
        <taxon>Poales</taxon>
        <taxon>Bromeliaceae</taxon>
        <taxon>Bromelioideae</taxon>
        <taxon>Ananas</taxon>
    </lineage>
</organism>
<dbReference type="PANTHER" id="PTHR35046">
    <property type="entry name" value="ZINC KNUCKLE (CCHC-TYPE) FAMILY PROTEIN"/>
    <property type="match status" value="1"/>
</dbReference>
<dbReference type="CDD" id="cd00303">
    <property type="entry name" value="retropepsin_like"/>
    <property type="match status" value="1"/>
</dbReference>
<name>A0A6V7NNZ1_ANACO</name>
<dbReference type="AlphaFoldDB" id="A0A6V7NNZ1"/>
<evidence type="ECO:0000313" key="1">
    <source>
        <dbReference type="EMBL" id="CAD1820303.1"/>
    </source>
</evidence>
<sequence length="271" mass="30995">MVRTRRVYKATGEQLSILDIFRKPSTRKTKSTSIMSADEQITTPSDLAAKVAMLSDDMKTILDWIKTQSAAPSAMRWRRAVEAKIEIPNYDGVVDTEKLDAWLDQLETYFDLYNYSNEEKVFRKYTASLQERINNEFHLFSVRDIASASQTAMAIERKSKLSREEKPSREIDNDAPTLIEWIDQADTSLSLMAMLKETSLCPSSPTDKREELFTFRVQVKNKVIDAIIDPSSQKNLISENLVQRLCLSTTPHPHPYPLGLINGNIEMNIDR</sequence>
<protein>
    <recommendedName>
        <fullName evidence="2">Retrotransposon gag domain-containing protein</fullName>
    </recommendedName>
</protein>